<gene>
    <name evidence="2" type="ORF">J2Z81_000255</name>
</gene>
<name>A0ABS4S4B0_9BACI</name>
<evidence type="ECO:0008006" key="4">
    <source>
        <dbReference type="Google" id="ProtNLM"/>
    </source>
</evidence>
<evidence type="ECO:0000256" key="1">
    <source>
        <dbReference type="SAM" id="MobiDB-lite"/>
    </source>
</evidence>
<evidence type="ECO:0000313" key="2">
    <source>
        <dbReference type="EMBL" id="MBP2256323.1"/>
    </source>
</evidence>
<dbReference type="InterPro" id="IPR025571">
    <property type="entry name" value="YqfQ"/>
</dbReference>
<protein>
    <recommendedName>
        <fullName evidence="4">YqfQ-like protein</fullName>
    </recommendedName>
</protein>
<accession>A0ABS4S4B0</accession>
<reference evidence="2 3" key="1">
    <citation type="submission" date="2021-03" db="EMBL/GenBank/DDBJ databases">
        <title>Genomic Encyclopedia of Type Strains, Phase IV (KMG-IV): sequencing the most valuable type-strain genomes for metagenomic binning, comparative biology and taxonomic classification.</title>
        <authorList>
            <person name="Goeker M."/>
        </authorList>
    </citation>
    <scope>NUCLEOTIDE SEQUENCE [LARGE SCALE GENOMIC DNA]</scope>
    <source>
        <strain evidence="2 3">DSM 25790</strain>
    </source>
</reference>
<organism evidence="2 3">
    <name type="scientific">Virgibacillus alimentarius</name>
    <dbReference type="NCBI Taxonomy" id="698769"/>
    <lineage>
        <taxon>Bacteria</taxon>
        <taxon>Bacillati</taxon>
        <taxon>Bacillota</taxon>
        <taxon>Bacilli</taxon>
        <taxon>Bacillales</taxon>
        <taxon>Bacillaceae</taxon>
        <taxon>Virgibacillus</taxon>
    </lineage>
</organism>
<dbReference type="EMBL" id="JAGIKX010000001">
    <property type="protein sequence ID" value="MBP2256323.1"/>
    <property type="molecule type" value="Genomic_DNA"/>
</dbReference>
<dbReference type="Proteomes" id="UP001519294">
    <property type="component" value="Unassembled WGS sequence"/>
</dbReference>
<keyword evidence="3" id="KW-1185">Reference proteome</keyword>
<evidence type="ECO:0000313" key="3">
    <source>
        <dbReference type="Proteomes" id="UP001519294"/>
    </source>
</evidence>
<sequence length="150" mass="16987">MVYPMQGPRNYHSNAIHTIPPNPGLNRMPNRNHIQNKMQPLMQKGVGGLSKTLNNVQQVLGVVQSTAPIVQQYGPMVKNLPAMYRMLKAFKEVEDSESIEAESLESLEDNKEIMESSNKVTNDQTTYRKEKGYPNQQKRISGESTPKLFI</sequence>
<dbReference type="Pfam" id="PF14181">
    <property type="entry name" value="YqfQ"/>
    <property type="match status" value="1"/>
</dbReference>
<feature type="compositionally biased region" description="Polar residues" evidence="1">
    <location>
        <begin position="134"/>
        <end position="144"/>
    </location>
</feature>
<dbReference type="RefSeq" id="WP_051681522.1">
    <property type="nucleotide sequence ID" value="NZ_JAGIKX010000001.1"/>
</dbReference>
<feature type="region of interest" description="Disordered" evidence="1">
    <location>
        <begin position="101"/>
        <end position="150"/>
    </location>
</feature>
<proteinExistence type="predicted"/>
<comment type="caution">
    <text evidence="2">The sequence shown here is derived from an EMBL/GenBank/DDBJ whole genome shotgun (WGS) entry which is preliminary data.</text>
</comment>
<feature type="compositionally biased region" description="Polar residues" evidence="1">
    <location>
        <begin position="115"/>
        <end position="125"/>
    </location>
</feature>